<keyword evidence="2" id="KW-1185">Reference proteome</keyword>
<evidence type="ECO:0000313" key="1">
    <source>
        <dbReference type="EMBL" id="GFY52774.1"/>
    </source>
</evidence>
<organism evidence="1 2">
    <name type="scientific">Trichonephila inaurata madagascariensis</name>
    <dbReference type="NCBI Taxonomy" id="2747483"/>
    <lineage>
        <taxon>Eukaryota</taxon>
        <taxon>Metazoa</taxon>
        <taxon>Ecdysozoa</taxon>
        <taxon>Arthropoda</taxon>
        <taxon>Chelicerata</taxon>
        <taxon>Arachnida</taxon>
        <taxon>Araneae</taxon>
        <taxon>Araneomorphae</taxon>
        <taxon>Entelegynae</taxon>
        <taxon>Araneoidea</taxon>
        <taxon>Nephilidae</taxon>
        <taxon>Trichonephila</taxon>
        <taxon>Trichonephila inaurata</taxon>
    </lineage>
</organism>
<evidence type="ECO:0000313" key="2">
    <source>
        <dbReference type="Proteomes" id="UP000886998"/>
    </source>
</evidence>
<accession>A0A8X7C517</accession>
<sequence length="87" mass="10179">MTNLHQDKDLIHADHPIYLEDTAFNPVFPIIEHTILCVNIKRFRRHVIAEQLKDKCEAMCLGSLQHSVAFQEEDNMLLHPIVRMDET</sequence>
<dbReference type="Proteomes" id="UP000886998">
    <property type="component" value="Unassembled WGS sequence"/>
</dbReference>
<proteinExistence type="predicted"/>
<comment type="caution">
    <text evidence="1">The sequence shown here is derived from an EMBL/GenBank/DDBJ whole genome shotgun (WGS) entry which is preliminary data.</text>
</comment>
<protein>
    <submittedName>
        <fullName evidence="1">Uncharacterized protein</fullName>
    </submittedName>
</protein>
<dbReference type="AlphaFoldDB" id="A0A8X7C517"/>
<dbReference type="EMBL" id="BMAV01008901">
    <property type="protein sequence ID" value="GFY52774.1"/>
    <property type="molecule type" value="Genomic_DNA"/>
</dbReference>
<gene>
    <name evidence="1" type="ORF">TNIN_384131</name>
</gene>
<name>A0A8X7C517_9ARAC</name>
<reference evidence="1" key="1">
    <citation type="submission" date="2020-08" db="EMBL/GenBank/DDBJ databases">
        <title>Multicomponent nature underlies the extraordinary mechanical properties of spider dragline silk.</title>
        <authorList>
            <person name="Kono N."/>
            <person name="Nakamura H."/>
            <person name="Mori M."/>
            <person name="Yoshida Y."/>
            <person name="Ohtoshi R."/>
            <person name="Malay A.D."/>
            <person name="Moran D.A.P."/>
            <person name="Tomita M."/>
            <person name="Numata K."/>
            <person name="Arakawa K."/>
        </authorList>
    </citation>
    <scope>NUCLEOTIDE SEQUENCE</scope>
</reference>